<protein>
    <recommendedName>
        <fullName evidence="4">Transmembrane protein</fullName>
    </recommendedName>
</protein>
<evidence type="ECO:0000256" key="1">
    <source>
        <dbReference type="SAM" id="Phobius"/>
    </source>
</evidence>
<evidence type="ECO:0008006" key="4">
    <source>
        <dbReference type="Google" id="ProtNLM"/>
    </source>
</evidence>
<comment type="caution">
    <text evidence="2">The sequence shown here is derived from an EMBL/GenBank/DDBJ whole genome shotgun (WGS) entry which is preliminary data.</text>
</comment>
<keyword evidence="3" id="KW-1185">Reference proteome</keyword>
<accession>A0ABS8RQ35</accession>
<name>A0ABS8RQ35_DATST</name>
<evidence type="ECO:0000313" key="2">
    <source>
        <dbReference type="EMBL" id="MCD7448763.1"/>
    </source>
</evidence>
<proteinExistence type="predicted"/>
<keyword evidence="1" id="KW-0472">Membrane</keyword>
<feature type="transmembrane region" description="Helical" evidence="1">
    <location>
        <begin position="7"/>
        <end position="32"/>
    </location>
</feature>
<dbReference type="EMBL" id="JACEIK010000072">
    <property type="protein sequence ID" value="MCD7448763.1"/>
    <property type="molecule type" value="Genomic_DNA"/>
</dbReference>
<evidence type="ECO:0000313" key="3">
    <source>
        <dbReference type="Proteomes" id="UP000823775"/>
    </source>
</evidence>
<sequence length="66" mass="6595">MGKAQHVVFGVVVTGVMVVAIIVMMEMVGVVVGHMMVAVGSDGCDGGCVDGSGRRICGDIVGVAKC</sequence>
<keyword evidence="1" id="KW-0812">Transmembrane</keyword>
<organism evidence="2 3">
    <name type="scientific">Datura stramonium</name>
    <name type="common">Jimsonweed</name>
    <name type="synonym">Common thornapple</name>
    <dbReference type="NCBI Taxonomy" id="4076"/>
    <lineage>
        <taxon>Eukaryota</taxon>
        <taxon>Viridiplantae</taxon>
        <taxon>Streptophyta</taxon>
        <taxon>Embryophyta</taxon>
        <taxon>Tracheophyta</taxon>
        <taxon>Spermatophyta</taxon>
        <taxon>Magnoliopsida</taxon>
        <taxon>eudicotyledons</taxon>
        <taxon>Gunneridae</taxon>
        <taxon>Pentapetalae</taxon>
        <taxon>asterids</taxon>
        <taxon>lamiids</taxon>
        <taxon>Solanales</taxon>
        <taxon>Solanaceae</taxon>
        <taxon>Solanoideae</taxon>
        <taxon>Datureae</taxon>
        <taxon>Datura</taxon>
    </lineage>
</organism>
<reference evidence="2 3" key="1">
    <citation type="journal article" date="2021" name="BMC Genomics">
        <title>Datura genome reveals duplications of psychoactive alkaloid biosynthetic genes and high mutation rate following tissue culture.</title>
        <authorList>
            <person name="Rajewski A."/>
            <person name="Carter-House D."/>
            <person name="Stajich J."/>
            <person name="Litt A."/>
        </authorList>
    </citation>
    <scope>NUCLEOTIDE SEQUENCE [LARGE SCALE GENOMIC DNA]</scope>
    <source>
        <strain evidence="2">AR-01</strain>
    </source>
</reference>
<keyword evidence="1" id="KW-1133">Transmembrane helix</keyword>
<dbReference type="Proteomes" id="UP000823775">
    <property type="component" value="Unassembled WGS sequence"/>
</dbReference>
<gene>
    <name evidence="2" type="ORF">HAX54_045977</name>
</gene>